<evidence type="ECO:0008006" key="3">
    <source>
        <dbReference type="Google" id="ProtNLM"/>
    </source>
</evidence>
<name>A0A2S9INJ4_9HYPH</name>
<dbReference type="SUPFAM" id="SSF51306">
    <property type="entry name" value="LexA/Signal peptidase"/>
    <property type="match status" value="1"/>
</dbReference>
<protein>
    <recommendedName>
        <fullName evidence="3">Peptidase S24/S26A/S26B/S26C domain-containing protein</fullName>
    </recommendedName>
</protein>
<organism evidence="1 2">
    <name type="scientific">Phyllobacterium phragmitis</name>
    <dbReference type="NCBI Taxonomy" id="2670329"/>
    <lineage>
        <taxon>Bacteria</taxon>
        <taxon>Pseudomonadati</taxon>
        <taxon>Pseudomonadota</taxon>
        <taxon>Alphaproteobacteria</taxon>
        <taxon>Hyphomicrobiales</taxon>
        <taxon>Phyllobacteriaceae</taxon>
        <taxon>Phyllobacterium</taxon>
    </lineage>
</organism>
<proteinExistence type="predicted"/>
<dbReference type="AlphaFoldDB" id="A0A2S9INJ4"/>
<evidence type="ECO:0000313" key="1">
    <source>
        <dbReference type="EMBL" id="PRD42088.1"/>
    </source>
</evidence>
<dbReference type="Gene3D" id="2.10.109.10">
    <property type="entry name" value="Umud Fragment, subunit A"/>
    <property type="match status" value="1"/>
</dbReference>
<dbReference type="EMBL" id="PVBR01000014">
    <property type="protein sequence ID" value="PRD42088.1"/>
    <property type="molecule type" value="Genomic_DNA"/>
</dbReference>
<comment type="caution">
    <text evidence="1">The sequence shown here is derived from an EMBL/GenBank/DDBJ whole genome shotgun (WGS) entry which is preliminary data.</text>
</comment>
<accession>A0A2S9INJ4</accession>
<dbReference type="InterPro" id="IPR036286">
    <property type="entry name" value="LexA/Signal_pep-like_sf"/>
</dbReference>
<dbReference type="Proteomes" id="UP000239434">
    <property type="component" value="Unassembled WGS sequence"/>
</dbReference>
<gene>
    <name evidence="1" type="ORF">C5748_18205</name>
</gene>
<dbReference type="RefSeq" id="WP_105743356.1">
    <property type="nucleotide sequence ID" value="NZ_PVBR01000014.1"/>
</dbReference>
<evidence type="ECO:0000313" key="2">
    <source>
        <dbReference type="Proteomes" id="UP000239434"/>
    </source>
</evidence>
<sequence length="119" mass="13194">MKDFFAPSIPADVLQSPELRVVPVIGDSMHPTFRGDHDYALIRPVSGYVGEGIYVLECGFGIELFRVESTLGGSRQLRLSRDNPAYLDQFRSIEQFESHVLGIVVADIKVRNCQLLAAA</sequence>
<dbReference type="CDD" id="cd06462">
    <property type="entry name" value="Peptidase_S24_S26"/>
    <property type="match status" value="1"/>
</dbReference>
<keyword evidence="2" id="KW-1185">Reference proteome</keyword>
<reference evidence="1 2" key="1">
    <citation type="submission" date="2018-02" db="EMBL/GenBank/DDBJ databases">
        <title>The draft genome of Phyllobacterium sp. 1N-3.</title>
        <authorList>
            <person name="Liu L."/>
            <person name="Li L."/>
            <person name="Zhang X."/>
            <person name="Wang T."/>
            <person name="Liang L."/>
        </authorList>
    </citation>
    <scope>NUCLEOTIDE SEQUENCE [LARGE SCALE GENOMIC DNA]</scope>
    <source>
        <strain evidence="1 2">1N-3</strain>
    </source>
</reference>